<reference evidence="1 2" key="1">
    <citation type="submission" date="2017-06" db="EMBL/GenBank/DDBJ databases">
        <title>Raineya orbicola gen. nov., sp. nov. a slightly thermophilic bacterium of the phylum Bacteroidetes and the description of Raineyaceae fam. nov.</title>
        <authorList>
            <person name="Albuquerque L."/>
            <person name="Polonia A.R.M."/>
            <person name="Barroso C."/>
            <person name="Froufe H.J.C."/>
            <person name="Lage O."/>
            <person name="Lobo-Da-Cunha A."/>
            <person name="Egas C."/>
            <person name="Da Costa M.S."/>
        </authorList>
    </citation>
    <scope>NUCLEOTIDE SEQUENCE [LARGE SCALE GENOMIC DNA]</scope>
    <source>
        <strain evidence="1 2">SPSPC-11</strain>
    </source>
</reference>
<name>A0A2N3II42_9BACT</name>
<accession>A0A2N3II42</accession>
<dbReference type="AlphaFoldDB" id="A0A2N3II42"/>
<organism evidence="1 2">
    <name type="scientific">Raineya orbicola</name>
    <dbReference type="NCBI Taxonomy" id="2016530"/>
    <lineage>
        <taxon>Bacteria</taxon>
        <taxon>Pseudomonadati</taxon>
        <taxon>Bacteroidota</taxon>
        <taxon>Cytophagia</taxon>
        <taxon>Cytophagales</taxon>
        <taxon>Raineyaceae</taxon>
        <taxon>Raineya</taxon>
    </lineage>
</organism>
<proteinExistence type="predicted"/>
<evidence type="ECO:0000313" key="1">
    <source>
        <dbReference type="EMBL" id="PKQ69977.1"/>
    </source>
</evidence>
<dbReference type="EMBL" id="NKXO01000013">
    <property type="protein sequence ID" value="PKQ69977.1"/>
    <property type="molecule type" value="Genomic_DNA"/>
</dbReference>
<dbReference type="OrthoDB" id="595022at2"/>
<comment type="caution">
    <text evidence="1">The sequence shown here is derived from an EMBL/GenBank/DDBJ whole genome shotgun (WGS) entry which is preliminary data.</text>
</comment>
<keyword evidence="2" id="KW-1185">Reference proteome</keyword>
<dbReference type="Proteomes" id="UP000233387">
    <property type="component" value="Unassembled WGS sequence"/>
</dbReference>
<gene>
    <name evidence="1" type="ORF">Rain11_1042</name>
</gene>
<evidence type="ECO:0000313" key="2">
    <source>
        <dbReference type="Proteomes" id="UP000233387"/>
    </source>
</evidence>
<sequence>MFKLLKISTEQFAIIEALFNPDDENIRFSLEIKFGINENRDVIATSIKFIFSQDNPFLILQVSCFFEIKSPLIKEAMIIEQDTARHLLLLTIGTARGVMHAKTEGTIFNKFVIPTINLYKIITEDIDLSKNKKIINEKNIV</sequence>
<protein>
    <submittedName>
        <fullName evidence="1">Uncharacterized protein</fullName>
    </submittedName>
</protein>
<dbReference type="RefSeq" id="WP_101358308.1">
    <property type="nucleotide sequence ID" value="NZ_NKXO01000013.1"/>
</dbReference>